<keyword evidence="7 11" id="KW-0472">Membrane</keyword>
<evidence type="ECO:0000256" key="3">
    <source>
        <dbReference type="ARBA" id="ARBA00022692"/>
    </source>
</evidence>
<evidence type="ECO:0000256" key="11">
    <source>
        <dbReference type="SAM" id="Phobius"/>
    </source>
</evidence>
<feature type="compositionally biased region" description="Basic and acidic residues" evidence="10">
    <location>
        <begin position="429"/>
        <end position="445"/>
    </location>
</feature>
<feature type="region of interest" description="Disordered" evidence="10">
    <location>
        <begin position="333"/>
        <end position="353"/>
    </location>
</feature>
<dbReference type="Proteomes" id="UP000294847">
    <property type="component" value="Chromosome 4"/>
</dbReference>
<feature type="compositionally biased region" description="Low complexity" evidence="10">
    <location>
        <begin position="1"/>
        <end position="13"/>
    </location>
</feature>
<evidence type="ECO:0000256" key="2">
    <source>
        <dbReference type="ARBA" id="ARBA00004685"/>
    </source>
</evidence>
<sequence length="527" mass="58328">MAKSSKSSSEGSSTARPSSDSDEKFGLLNDEPVQQASRPSRLRWAVALLAASNLVCFGGLVYALRPAPPPTMVVYPPQPDWFPPQIPVKKVMHSEPLFGQEPNEESIAAWNSLLPKGRGWVHMRNKTALPDMPGLNQSLPEHIALPSVYHQLHCLYSTMRSYYDLLDIINKNHTKRELPKDPAWNKEHLNHCWDYLRQNIMCTADVTLEWHRWNEKVEDGWGYEHQCKDWDALTRWVLERRTSNNWGLLRGEGERIPLKDGEHHQDSESTNRDGNVPNKAHRRLENTKHLCPGRLVQLRQKGARGRPIRPPAAQLRPDGLVGDVSRQRIETIIENGSRDGHGPDAREALDKGKGARGQGLVLLGHGALERRQQGVDDHAQGQREDDLVAGPLGVPRGAPQDAKEPAGQAHAGEPGHVQELVAAEAADQDHRGDAGGHGHRDDGQHLHAGARGRRAQHALEVHGQQKVDPARQQAADKGPDRDGGARALRHQPQRHDGLDGRRVAAPEAVLQQHKGGQARGAGEQGPE</sequence>
<feature type="compositionally biased region" description="Basic and acidic residues" evidence="10">
    <location>
        <begin position="256"/>
        <end position="271"/>
    </location>
</feature>
<reference evidence="12 13" key="1">
    <citation type="journal article" date="2019" name="Mol. Biol. Evol.">
        <title>Blast fungal genomes show frequent chromosomal changes, gene gains and losses, and effector gene turnover.</title>
        <authorList>
            <person name="Gomez Luciano L.B."/>
            <person name="Jason Tsai I."/>
            <person name="Chuma I."/>
            <person name="Tosa Y."/>
            <person name="Chen Y.H."/>
            <person name="Li J.Y."/>
            <person name="Li M.Y."/>
            <person name="Jade Lu M.Y."/>
            <person name="Nakayashiki H."/>
            <person name="Li W.H."/>
        </authorList>
    </citation>
    <scope>NUCLEOTIDE SEQUENCE [LARGE SCALE GENOMIC DNA]</scope>
    <source>
        <strain evidence="12">MZ5-1-6</strain>
    </source>
</reference>
<dbReference type="InterPro" id="IPR021765">
    <property type="entry name" value="UstYa-like"/>
</dbReference>
<evidence type="ECO:0008006" key="14">
    <source>
        <dbReference type="Google" id="ProtNLM"/>
    </source>
</evidence>
<feature type="region of interest" description="Disordered" evidence="10">
    <location>
        <begin position="429"/>
        <end position="527"/>
    </location>
</feature>
<feature type="non-terminal residue" evidence="12">
    <location>
        <position position="527"/>
    </location>
</feature>
<evidence type="ECO:0000256" key="4">
    <source>
        <dbReference type="ARBA" id="ARBA00022989"/>
    </source>
</evidence>
<feature type="compositionally biased region" description="Gly residues" evidence="10">
    <location>
        <begin position="517"/>
        <end position="527"/>
    </location>
</feature>
<keyword evidence="8" id="KW-0325">Glycoprotein</keyword>
<keyword evidence="3 11" id="KW-0812">Transmembrane</keyword>
<proteinExistence type="inferred from homology"/>
<evidence type="ECO:0000313" key="12">
    <source>
        <dbReference type="EMBL" id="QBZ60716.1"/>
    </source>
</evidence>
<dbReference type="AlphaFoldDB" id="A0A4P7NFQ0"/>
<gene>
    <name evidence="12" type="ORF">PoMZ_07658</name>
</gene>
<comment type="pathway">
    <text evidence="2">Mycotoxin biosynthesis.</text>
</comment>
<evidence type="ECO:0000256" key="8">
    <source>
        <dbReference type="ARBA" id="ARBA00023180"/>
    </source>
</evidence>
<evidence type="ECO:0000256" key="9">
    <source>
        <dbReference type="ARBA" id="ARBA00035112"/>
    </source>
</evidence>
<evidence type="ECO:0000256" key="6">
    <source>
        <dbReference type="ARBA" id="ARBA00023026"/>
    </source>
</evidence>
<keyword evidence="4 11" id="KW-1133">Transmembrane helix</keyword>
<feature type="transmembrane region" description="Helical" evidence="11">
    <location>
        <begin position="44"/>
        <end position="64"/>
    </location>
</feature>
<keyword evidence="6" id="KW-0843">Virulence</keyword>
<feature type="region of interest" description="Disordered" evidence="10">
    <location>
        <begin position="387"/>
        <end position="412"/>
    </location>
</feature>
<feature type="compositionally biased region" description="Basic and acidic residues" evidence="10">
    <location>
        <begin position="493"/>
        <end position="504"/>
    </location>
</feature>
<dbReference type="PANTHER" id="PTHR33365:SF11">
    <property type="entry name" value="TAT PATHWAY SIGNAL SEQUENCE"/>
    <property type="match status" value="1"/>
</dbReference>
<evidence type="ECO:0000313" key="13">
    <source>
        <dbReference type="Proteomes" id="UP000294847"/>
    </source>
</evidence>
<comment type="subcellular location">
    <subcellularLocation>
        <location evidence="1">Membrane</location>
        <topology evidence="1">Single-pass membrane protein</topology>
    </subcellularLocation>
</comment>
<dbReference type="GO" id="GO:0043386">
    <property type="term" value="P:mycotoxin biosynthetic process"/>
    <property type="evidence" value="ECO:0007669"/>
    <property type="project" value="InterPro"/>
</dbReference>
<dbReference type="GO" id="GO:0016491">
    <property type="term" value="F:oxidoreductase activity"/>
    <property type="evidence" value="ECO:0007669"/>
    <property type="project" value="UniProtKB-KW"/>
</dbReference>
<protein>
    <recommendedName>
        <fullName evidence="14">Oxidase ustYa</fullName>
    </recommendedName>
</protein>
<evidence type="ECO:0000256" key="5">
    <source>
        <dbReference type="ARBA" id="ARBA00023002"/>
    </source>
</evidence>
<dbReference type="EMBL" id="CP034207">
    <property type="protein sequence ID" value="QBZ60716.1"/>
    <property type="molecule type" value="Genomic_DNA"/>
</dbReference>
<evidence type="ECO:0000256" key="1">
    <source>
        <dbReference type="ARBA" id="ARBA00004167"/>
    </source>
</evidence>
<feature type="region of interest" description="Disordered" evidence="10">
    <location>
        <begin position="299"/>
        <end position="321"/>
    </location>
</feature>
<evidence type="ECO:0000256" key="7">
    <source>
        <dbReference type="ARBA" id="ARBA00023136"/>
    </source>
</evidence>
<organism evidence="12 13">
    <name type="scientific">Pyricularia oryzae</name>
    <name type="common">Rice blast fungus</name>
    <name type="synonym">Magnaporthe oryzae</name>
    <dbReference type="NCBI Taxonomy" id="318829"/>
    <lineage>
        <taxon>Eukaryota</taxon>
        <taxon>Fungi</taxon>
        <taxon>Dikarya</taxon>
        <taxon>Ascomycota</taxon>
        <taxon>Pezizomycotina</taxon>
        <taxon>Sordariomycetes</taxon>
        <taxon>Sordariomycetidae</taxon>
        <taxon>Magnaporthales</taxon>
        <taxon>Pyriculariaceae</taxon>
        <taxon>Pyricularia</taxon>
    </lineage>
</organism>
<dbReference type="PANTHER" id="PTHR33365">
    <property type="entry name" value="YALI0B05434P"/>
    <property type="match status" value="1"/>
</dbReference>
<dbReference type="GO" id="GO:0016020">
    <property type="term" value="C:membrane"/>
    <property type="evidence" value="ECO:0007669"/>
    <property type="project" value="UniProtKB-SubCell"/>
</dbReference>
<dbReference type="Pfam" id="PF11807">
    <property type="entry name" value="UstYa"/>
    <property type="match status" value="1"/>
</dbReference>
<keyword evidence="5" id="KW-0560">Oxidoreductase</keyword>
<feature type="compositionally biased region" description="Basic and acidic residues" evidence="10">
    <location>
        <begin position="457"/>
        <end position="469"/>
    </location>
</feature>
<accession>A0A4P7NFQ0</accession>
<comment type="similarity">
    <text evidence="9">Belongs to the ustYa family.</text>
</comment>
<evidence type="ECO:0000256" key="10">
    <source>
        <dbReference type="SAM" id="MobiDB-lite"/>
    </source>
</evidence>
<name>A0A4P7NFQ0_PYROR</name>
<feature type="region of interest" description="Disordered" evidence="10">
    <location>
        <begin position="256"/>
        <end position="287"/>
    </location>
</feature>
<feature type="region of interest" description="Disordered" evidence="10">
    <location>
        <begin position="1"/>
        <end position="27"/>
    </location>
</feature>